<dbReference type="GO" id="GO:0005975">
    <property type="term" value="P:carbohydrate metabolic process"/>
    <property type="evidence" value="ECO:0007669"/>
    <property type="project" value="InterPro"/>
</dbReference>
<dbReference type="OrthoDB" id="9795355at2"/>
<comment type="caution">
    <text evidence="1">The sequence shown here is derived from an EMBL/GenBank/DDBJ whole genome shotgun (WGS) entry which is preliminary data.</text>
</comment>
<reference evidence="1" key="1">
    <citation type="submission" date="2019-07" db="EMBL/GenBank/DDBJ databases">
        <title>Whole genome shotgun sequence of Lactobacillus kefiri NBRC 15888.</title>
        <authorList>
            <person name="Hosoyama A."/>
            <person name="Uohara A."/>
            <person name="Ohji S."/>
            <person name="Ichikawa N."/>
        </authorList>
    </citation>
    <scope>NUCLEOTIDE SEQUENCE [LARGE SCALE GENOMIC DNA]</scope>
    <source>
        <strain evidence="1">NBRC 15888</strain>
    </source>
</reference>
<keyword evidence="2" id="KW-1185">Reference proteome</keyword>
<dbReference type="GO" id="GO:0030246">
    <property type="term" value="F:carbohydrate binding"/>
    <property type="evidence" value="ECO:0007669"/>
    <property type="project" value="InterPro"/>
</dbReference>
<dbReference type="GO" id="GO:0016853">
    <property type="term" value="F:isomerase activity"/>
    <property type="evidence" value="ECO:0007669"/>
    <property type="project" value="InterPro"/>
</dbReference>
<evidence type="ECO:0000313" key="1">
    <source>
        <dbReference type="EMBL" id="GEL27380.1"/>
    </source>
</evidence>
<dbReference type="EMBL" id="BJVK01000002">
    <property type="protein sequence ID" value="GEL27380.1"/>
    <property type="molecule type" value="Genomic_DNA"/>
</dbReference>
<dbReference type="AlphaFoldDB" id="A0A511DRA8"/>
<dbReference type="PANTHER" id="PTHR11122:SF13">
    <property type="entry name" value="GLUCOSE-6-PHOSPHATE 1-EPIMERASE"/>
    <property type="match status" value="1"/>
</dbReference>
<dbReference type="InterPro" id="IPR008183">
    <property type="entry name" value="Aldose_1/G6P_1-epimerase"/>
</dbReference>
<dbReference type="PANTHER" id="PTHR11122">
    <property type="entry name" value="APOSPORY-ASSOCIATED PROTEIN C-RELATED"/>
    <property type="match status" value="1"/>
</dbReference>
<dbReference type="Gene3D" id="2.70.98.10">
    <property type="match status" value="1"/>
</dbReference>
<dbReference type="InterPro" id="IPR011013">
    <property type="entry name" value="Gal_mutarotase_sf_dom"/>
</dbReference>
<dbReference type="STRING" id="1423764.FC95_GL001814"/>
<sequence length="293" mass="33229">MQTIQNKDFKAEIDEHGAQLTHLYNRAAGFDYIWNNDLWPKHAPILFPAIGRSNEDAYLVNGKRYEMPQHGFAGDYDFEVVSHKDDSVKLLMKSDDSTKQCYPFDFEFTVTFTVNDNGLNVSFKVENQSTSDLSYSLGYHPAFNVPINGEGQFNDYRLDLEPKEESLDTYEIVKKPNPYRSGKMAKLVNYQNGIVELDHNMFEKGLIIIKNKGIQTVKLYSADSQHSVTVDVSDFDHVTLWTKEGADAPFLCIEPFNGLPDVYGSLVELSNKEGNQHVGAGESKAYQCNINLR</sequence>
<name>A0A511DRA8_LENKE</name>
<dbReference type="Pfam" id="PF01263">
    <property type="entry name" value="Aldose_epim"/>
    <property type="match status" value="1"/>
</dbReference>
<dbReference type="InterPro" id="IPR014718">
    <property type="entry name" value="GH-type_carb-bd"/>
</dbReference>
<dbReference type="InterPro" id="IPR037481">
    <property type="entry name" value="LacX"/>
</dbReference>
<dbReference type="CDD" id="cd09024">
    <property type="entry name" value="Aldose_epim_lacX"/>
    <property type="match status" value="1"/>
</dbReference>
<dbReference type="SUPFAM" id="SSF74650">
    <property type="entry name" value="Galactose mutarotase-like"/>
    <property type="match status" value="1"/>
</dbReference>
<dbReference type="RefSeq" id="WP_054768859.1">
    <property type="nucleotide sequence ID" value="NZ_BJVK01000002.1"/>
</dbReference>
<evidence type="ECO:0000313" key="2">
    <source>
        <dbReference type="Proteomes" id="UP000321893"/>
    </source>
</evidence>
<gene>
    <name evidence="1" type="primary">yqhA</name>
    <name evidence="1" type="ORF">LKE01_02000</name>
</gene>
<organism evidence="1 2">
    <name type="scientific">Lentilactobacillus kefiri</name>
    <name type="common">Lactobacillus kefiri</name>
    <dbReference type="NCBI Taxonomy" id="33962"/>
    <lineage>
        <taxon>Bacteria</taxon>
        <taxon>Bacillati</taxon>
        <taxon>Bacillota</taxon>
        <taxon>Bacilli</taxon>
        <taxon>Lactobacillales</taxon>
        <taxon>Lactobacillaceae</taxon>
        <taxon>Lentilactobacillus</taxon>
    </lineage>
</organism>
<proteinExistence type="predicted"/>
<dbReference type="Proteomes" id="UP000321893">
    <property type="component" value="Unassembled WGS sequence"/>
</dbReference>
<accession>A0A511DRA8</accession>
<dbReference type="GeneID" id="71567190"/>
<protein>
    <submittedName>
        <fullName evidence="1">Aldose 1-epimerase</fullName>
    </submittedName>
</protein>